<evidence type="ECO:0000313" key="3">
    <source>
        <dbReference type="Proteomes" id="UP001378592"/>
    </source>
</evidence>
<dbReference type="InterPro" id="IPR006170">
    <property type="entry name" value="PBP/GOBP"/>
</dbReference>
<accession>A0AAN9ZE38</accession>
<evidence type="ECO:0000313" key="2">
    <source>
        <dbReference type="EMBL" id="KAK7871557.1"/>
    </source>
</evidence>
<evidence type="ECO:0008006" key="4">
    <source>
        <dbReference type="Google" id="ProtNLM"/>
    </source>
</evidence>
<dbReference type="InterPro" id="IPR036728">
    <property type="entry name" value="PBP_GOBP_sf"/>
</dbReference>
<dbReference type="EMBL" id="JAZDUA010000037">
    <property type="protein sequence ID" value="KAK7871557.1"/>
    <property type="molecule type" value="Genomic_DNA"/>
</dbReference>
<dbReference type="Pfam" id="PF01395">
    <property type="entry name" value="PBP_GOBP"/>
    <property type="match status" value="1"/>
</dbReference>
<evidence type="ECO:0000256" key="1">
    <source>
        <dbReference type="SAM" id="SignalP"/>
    </source>
</evidence>
<feature type="chain" id="PRO_5043038487" description="Odorant binding protein" evidence="1">
    <location>
        <begin position="23"/>
        <end position="142"/>
    </location>
</feature>
<dbReference type="Gene3D" id="1.10.238.20">
    <property type="entry name" value="Pheromone/general odorant binding protein domain"/>
    <property type="match status" value="1"/>
</dbReference>
<dbReference type="AlphaFoldDB" id="A0AAN9ZE38"/>
<comment type="caution">
    <text evidence="2">The sequence shown here is derived from an EMBL/GenBank/DDBJ whole genome shotgun (WGS) entry which is preliminary data.</text>
</comment>
<keyword evidence="1" id="KW-0732">Signal</keyword>
<proteinExistence type="predicted"/>
<name>A0AAN9ZE38_9ORTH</name>
<dbReference type="SUPFAM" id="SSF47565">
    <property type="entry name" value="Insect pheromone/odorant-binding proteins"/>
    <property type="match status" value="1"/>
</dbReference>
<gene>
    <name evidence="2" type="ORF">R5R35_010356</name>
</gene>
<feature type="signal peptide" evidence="1">
    <location>
        <begin position="1"/>
        <end position="22"/>
    </location>
</feature>
<organism evidence="2 3">
    <name type="scientific">Gryllus longicercus</name>
    <dbReference type="NCBI Taxonomy" id="2509291"/>
    <lineage>
        <taxon>Eukaryota</taxon>
        <taxon>Metazoa</taxon>
        <taxon>Ecdysozoa</taxon>
        <taxon>Arthropoda</taxon>
        <taxon>Hexapoda</taxon>
        <taxon>Insecta</taxon>
        <taxon>Pterygota</taxon>
        <taxon>Neoptera</taxon>
        <taxon>Polyneoptera</taxon>
        <taxon>Orthoptera</taxon>
        <taxon>Ensifera</taxon>
        <taxon>Gryllidea</taxon>
        <taxon>Grylloidea</taxon>
        <taxon>Gryllidae</taxon>
        <taxon>Gryllinae</taxon>
        <taxon>Gryllus</taxon>
    </lineage>
</organism>
<keyword evidence="3" id="KW-1185">Reference proteome</keyword>
<sequence length="142" mass="16212">MDSHNITILLLFSAVVFSTVYSKKMSKEEIKQLREECQLKCDCTMERLAECSKNFTSIKNIPKDAKCLEICVYQKFGYIDDSGKMPPQMPENFDAKCQEQYVIFYEECCPEVEKADGDDKGPVLTMCLNGPVQHKARAVMCN</sequence>
<protein>
    <recommendedName>
        <fullName evidence="4">Odorant binding protein</fullName>
    </recommendedName>
</protein>
<dbReference type="Proteomes" id="UP001378592">
    <property type="component" value="Unassembled WGS sequence"/>
</dbReference>
<reference evidence="2 3" key="1">
    <citation type="submission" date="2024-03" db="EMBL/GenBank/DDBJ databases">
        <title>The genome assembly and annotation of the cricket Gryllus longicercus Weissman &amp; Gray.</title>
        <authorList>
            <person name="Szrajer S."/>
            <person name="Gray D."/>
            <person name="Ylla G."/>
        </authorList>
    </citation>
    <scope>NUCLEOTIDE SEQUENCE [LARGE SCALE GENOMIC DNA]</scope>
    <source>
        <strain evidence="2">DAG 2021-001</strain>
        <tissue evidence="2">Whole body minus gut</tissue>
    </source>
</reference>
<dbReference type="CDD" id="cd23992">
    <property type="entry name" value="PBP_GOBP"/>
    <property type="match status" value="1"/>
</dbReference>
<dbReference type="GO" id="GO:0005549">
    <property type="term" value="F:odorant binding"/>
    <property type="evidence" value="ECO:0007669"/>
    <property type="project" value="InterPro"/>
</dbReference>